<name>A0A1H6JC09_MYCRU</name>
<dbReference type="OrthoDB" id="9793824at2"/>
<evidence type="ECO:0000256" key="2">
    <source>
        <dbReference type="ARBA" id="ARBA00022475"/>
    </source>
</evidence>
<protein>
    <submittedName>
        <fullName evidence="8">Mce-associated membrane protein</fullName>
    </submittedName>
</protein>
<dbReference type="PANTHER" id="PTHR36115">
    <property type="entry name" value="PROLINE-RICH ANTIGEN HOMOLOG-RELATED"/>
    <property type="match status" value="1"/>
</dbReference>
<evidence type="ECO:0000256" key="4">
    <source>
        <dbReference type="ARBA" id="ARBA00022989"/>
    </source>
</evidence>
<evidence type="ECO:0000313" key="9">
    <source>
        <dbReference type="Proteomes" id="UP000182915"/>
    </source>
</evidence>
<feature type="transmembrane region" description="Helical" evidence="6">
    <location>
        <begin position="162"/>
        <end position="186"/>
    </location>
</feature>
<evidence type="ECO:0000259" key="7">
    <source>
        <dbReference type="Pfam" id="PF06271"/>
    </source>
</evidence>
<comment type="subcellular location">
    <subcellularLocation>
        <location evidence="1">Cell membrane</location>
        <topology evidence="1">Multi-pass membrane protein</topology>
    </subcellularLocation>
</comment>
<dbReference type="AlphaFoldDB" id="A0A1H6JC09"/>
<evidence type="ECO:0000313" key="8">
    <source>
        <dbReference type="EMBL" id="SEH56579.1"/>
    </source>
</evidence>
<dbReference type="InterPro" id="IPR010432">
    <property type="entry name" value="RDD"/>
</dbReference>
<keyword evidence="2" id="KW-1003">Cell membrane</keyword>
<keyword evidence="5 6" id="KW-0472">Membrane</keyword>
<keyword evidence="4 6" id="KW-1133">Transmembrane helix</keyword>
<dbReference type="RefSeq" id="WP_083406632.1">
    <property type="nucleotide sequence ID" value="NZ_LT629971.1"/>
</dbReference>
<dbReference type="GO" id="GO:0005886">
    <property type="term" value="C:plasma membrane"/>
    <property type="evidence" value="ECO:0007669"/>
    <property type="project" value="UniProtKB-SubCell"/>
</dbReference>
<feature type="domain" description="RDD" evidence="7">
    <location>
        <begin position="21"/>
        <end position="145"/>
    </location>
</feature>
<organism evidence="8 9">
    <name type="scientific">Mycolicibacterium rutilum</name>
    <name type="common">Mycobacterium rutilum</name>
    <dbReference type="NCBI Taxonomy" id="370526"/>
    <lineage>
        <taxon>Bacteria</taxon>
        <taxon>Bacillati</taxon>
        <taxon>Actinomycetota</taxon>
        <taxon>Actinomycetes</taxon>
        <taxon>Mycobacteriales</taxon>
        <taxon>Mycobacteriaceae</taxon>
        <taxon>Mycolicibacterium</taxon>
    </lineage>
</organism>
<feature type="transmembrane region" description="Helical" evidence="6">
    <location>
        <begin position="31"/>
        <end position="52"/>
    </location>
</feature>
<dbReference type="EMBL" id="LT629971">
    <property type="protein sequence ID" value="SEH56579.1"/>
    <property type="molecule type" value="Genomic_DNA"/>
</dbReference>
<accession>A0A1H6JC09</accession>
<keyword evidence="3 6" id="KW-0812">Transmembrane</keyword>
<proteinExistence type="predicted"/>
<dbReference type="STRING" id="370526.SAMN04489835_1503"/>
<dbReference type="Pfam" id="PF06271">
    <property type="entry name" value="RDD"/>
    <property type="match status" value="1"/>
</dbReference>
<gene>
    <name evidence="8" type="ORF">SAMN04489835_1503</name>
</gene>
<reference evidence="9" key="1">
    <citation type="submission" date="2016-10" db="EMBL/GenBank/DDBJ databases">
        <authorList>
            <person name="Varghese N."/>
            <person name="Submissions S."/>
        </authorList>
    </citation>
    <scope>NUCLEOTIDE SEQUENCE [LARGE SCALE GENOMIC DNA]</scope>
    <source>
        <strain evidence="9">DSM 45405</strain>
    </source>
</reference>
<evidence type="ECO:0000256" key="3">
    <source>
        <dbReference type="ARBA" id="ARBA00022692"/>
    </source>
</evidence>
<sequence length="323" mass="35095">MTASTLAPETTSPERVAEDPVASWGARAGAFAIDVLVGVAVLATLALVALTAPERSSLWWAYTVAAAVVVLAMAMNRLVLPTIKGFSLGRAVVGIAVTRRDGSAPGVWRLLLRDLAHLLDTAALFVGWLWPLWERRHRTFADLLLRTEVRRVPGPKGDVRPMAATALIVATVICAAAIGSSYAVVYRHEQAVQTTREQITEEGPRIVEQMLSYRKDSLQEDFSRAQSLTTEGYRPQLIEQQKAVEQTGGTSNEYWAVSSAVLAASPDTAEMLLAMQGQRGNEAQDLKFITATVRVAFEKSGDGQWRVANLTVLKKPQMNAQGQ</sequence>
<dbReference type="PANTHER" id="PTHR36115:SF6">
    <property type="entry name" value="PROLINE-RICH ANTIGEN HOMOLOG"/>
    <property type="match status" value="1"/>
</dbReference>
<dbReference type="InterPro" id="IPR051791">
    <property type="entry name" value="Pra-immunoreactive"/>
</dbReference>
<evidence type="ECO:0000256" key="1">
    <source>
        <dbReference type="ARBA" id="ARBA00004651"/>
    </source>
</evidence>
<feature type="transmembrane region" description="Helical" evidence="6">
    <location>
        <begin position="58"/>
        <end position="80"/>
    </location>
</feature>
<keyword evidence="9" id="KW-1185">Reference proteome</keyword>
<evidence type="ECO:0000256" key="5">
    <source>
        <dbReference type="ARBA" id="ARBA00023136"/>
    </source>
</evidence>
<dbReference type="Proteomes" id="UP000182915">
    <property type="component" value="Chromosome I"/>
</dbReference>
<evidence type="ECO:0000256" key="6">
    <source>
        <dbReference type="SAM" id="Phobius"/>
    </source>
</evidence>